<dbReference type="AlphaFoldDB" id="A0AAE0CDR1"/>
<dbReference type="CDD" id="cd00038">
    <property type="entry name" value="CAP_ED"/>
    <property type="match status" value="1"/>
</dbReference>
<dbReference type="Gene3D" id="2.60.120.10">
    <property type="entry name" value="Jelly Rolls"/>
    <property type="match status" value="1"/>
</dbReference>
<dbReference type="InterPro" id="IPR018490">
    <property type="entry name" value="cNMP-bd_dom_sf"/>
</dbReference>
<evidence type="ECO:0000259" key="1">
    <source>
        <dbReference type="PROSITE" id="PS50042"/>
    </source>
</evidence>
<comment type="caution">
    <text evidence="2">The sequence shown here is derived from an EMBL/GenBank/DDBJ whole genome shotgun (WGS) entry which is preliminary data.</text>
</comment>
<dbReference type="PROSITE" id="PS50042">
    <property type="entry name" value="CNMP_BINDING_3"/>
    <property type="match status" value="1"/>
</dbReference>
<dbReference type="Pfam" id="PF00027">
    <property type="entry name" value="cNMP_binding"/>
    <property type="match status" value="1"/>
</dbReference>
<dbReference type="InterPro" id="IPR000595">
    <property type="entry name" value="cNMP-bd_dom"/>
</dbReference>
<gene>
    <name evidence="2" type="ORF">CYMTET_38221</name>
</gene>
<accession>A0AAE0CDR1</accession>
<keyword evidence="3" id="KW-1185">Reference proteome</keyword>
<dbReference type="InterPro" id="IPR014710">
    <property type="entry name" value="RmlC-like_jellyroll"/>
</dbReference>
<protein>
    <recommendedName>
        <fullName evidence="1">Cyclic nucleotide-binding domain-containing protein</fullName>
    </recommendedName>
</protein>
<feature type="domain" description="Cyclic nucleotide-binding" evidence="1">
    <location>
        <begin position="368"/>
        <end position="454"/>
    </location>
</feature>
<sequence length="841" mass="96473">MAAGCRQRALDSMDGAELRLMRRWGQAPRAGCKGSLGVWATVPARLEYVRVMANSLYFTCAEVCTVIAAFPERTWQRQEALLLLFAAITGANTLQGDNATWQRQEALLLLFAAITDLQNFQLVQQALQPADWNRLLERLQMMRCFSALTLTGRYTLNLAHQVDLAVAHWLQVAFRKEMAEGLCSLHATGNEGVTCWRNVYLDGILKMWEDFTTWEIPTKGWLVLDYISMRCPPAEVRPVDDQALQDILQAINEPVAKHIPTFTEEQALRNSLRVQGYTAIIDHVETEEHTWESSIVGTNSNLLEDRDCHPFDTPEEVIVNAERRADLYLKFTKELRKWYFRDVLWKHLDLILPEVGLGTSAAQLKEVVTSKIQTRDVEAGKDLMTAGEMVGPFYFIELGMVDMLWQGKRMYTAEAGEVIGELFVLSGWERHLYTARARTDLKVVSLSRYDMESLYKTGERKRNQLRIAQFAKKQLVSDQMAMEAAYAVLYPVATKAATPTKSGRKSAKKTAKGGETEGAAGAKLVSLRCLFTNMPVPKLTPELFYQRRAARYFIRKFLLTHRVTLEQAMQIIECPALTMPGDMADAVVIIYGRLRREDRRKFHTLLMMLSAVEQLLVMRRLGVATVVDRRNPSGVQYHLQLQDASQRDIARRLSKLAQRGAIGEDERCWINVFINGNPLQEHPFYPRHLQKKMEAEEKLARKEDRKPKSLVTPQMKDAAFWAGVRHYIEKGQEIEEQKDTKAQMILEFRHTSSEEQLQRASSIMLQARWKSKYYSQCFQKMRRDLASSKISRCWRGYCVRKYIFADMLAEHRRKELARVTNLKNAEKRNRLRGLPANSGIS</sequence>
<dbReference type="EMBL" id="LGRX02025382">
    <property type="protein sequence ID" value="KAK3252483.1"/>
    <property type="molecule type" value="Genomic_DNA"/>
</dbReference>
<dbReference type="Proteomes" id="UP001190700">
    <property type="component" value="Unassembled WGS sequence"/>
</dbReference>
<evidence type="ECO:0000313" key="3">
    <source>
        <dbReference type="Proteomes" id="UP001190700"/>
    </source>
</evidence>
<dbReference type="SUPFAM" id="SSF51206">
    <property type="entry name" value="cAMP-binding domain-like"/>
    <property type="match status" value="1"/>
</dbReference>
<reference evidence="2 3" key="1">
    <citation type="journal article" date="2015" name="Genome Biol. Evol.">
        <title>Comparative Genomics of a Bacterivorous Green Alga Reveals Evolutionary Causalities and Consequences of Phago-Mixotrophic Mode of Nutrition.</title>
        <authorList>
            <person name="Burns J.A."/>
            <person name="Paasch A."/>
            <person name="Narechania A."/>
            <person name="Kim E."/>
        </authorList>
    </citation>
    <scope>NUCLEOTIDE SEQUENCE [LARGE SCALE GENOMIC DNA]</scope>
    <source>
        <strain evidence="2 3">PLY_AMNH</strain>
    </source>
</reference>
<name>A0AAE0CDR1_9CHLO</name>
<evidence type="ECO:0000313" key="2">
    <source>
        <dbReference type="EMBL" id="KAK3252483.1"/>
    </source>
</evidence>
<proteinExistence type="predicted"/>
<organism evidence="2 3">
    <name type="scientific">Cymbomonas tetramitiformis</name>
    <dbReference type="NCBI Taxonomy" id="36881"/>
    <lineage>
        <taxon>Eukaryota</taxon>
        <taxon>Viridiplantae</taxon>
        <taxon>Chlorophyta</taxon>
        <taxon>Pyramimonadophyceae</taxon>
        <taxon>Pyramimonadales</taxon>
        <taxon>Pyramimonadaceae</taxon>
        <taxon>Cymbomonas</taxon>
    </lineage>
</organism>